<feature type="region of interest" description="Disordered" evidence="1">
    <location>
        <begin position="244"/>
        <end position="278"/>
    </location>
</feature>
<feature type="compositionally biased region" description="Basic and acidic residues" evidence="1">
    <location>
        <begin position="354"/>
        <end position="372"/>
    </location>
</feature>
<feature type="region of interest" description="Disordered" evidence="1">
    <location>
        <begin position="2018"/>
        <end position="2071"/>
    </location>
</feature>
<feature type="compositionally biased region" description="Low complexity" evidence="1">
    <location>
        <begin position="2305"/>
        <end position="2319"/>
    </location>
</feature>
<feature type="region of interest" description="Disordered" evidence="1">
    <location>
        <begin position="1774"/>
        <end position="1794"/>
    </location>
</feature>
<feature type="compositionally biased region" description="Polar residues" evidence="1">
    <location>
        <begin position="2021"/>
        <end position="2043"/>
    </location>
</feature>
<feature type="region of interest" description="Disordered" evidence="1">
    <location>
        <begin position="433"/>
        <end position="510"/>
    </location>
</feature>
<feature type="compositionally biased region" description="Polar residues" evidence="1">
    <location>
        <begin position="2268"/>
        <end position="2284"/>
    </location>
</feature>
<feature type="compositionally biased region" description="Low complexity" evidence="1">
    <location>
        <begin position="441"/>
        <end position="476"/>
    </location>
</feature>
<feature type="region of interest" description="Disordered" evidence="1">
    <location>
        <begin position="2255"/>
        <end position="2284"/>
    </location>
</feature>
<comment type="caution">
    <text evidence="2">The sequence shown here is derived from an EMBL/GenBank/DDBJ whole genome shotgun (WGS) entry which is preliminary data.</text>
</comment>
<feature type="region of interest" description="Disordered" evidence="1">
    <location>
        <begin position="161"/>
        <end position="185"/>
    </location>
</feature>
<feature type="compositionally biased region" description="Polar residues" evidence="1">
    <location>
        <begin position="604"/>
        <end position="616"/>
    </location>
</feature>
<evidence type="ECO:0000313" key="2">
    <source>
        <dbReference type="EMBL" id="KNZ57253.1"/>
    </source>
</evidence>
<feature type="compositionally biased region" description="Polar residues" evidence="1">
    <location>
        <begin position="1827"/>
        <end position="1843"/>
    </location>
</feature>
<evidence type="ECO:0000256" key="1">
    <source>
        <dbReference type="SAM" id="MobiDB-lite"/>
    </source>
</evidence>
<dbReference type="InterPro" id="IPR016024">
    <property type="entry name" value="ARM-type_fold"/>
</dbReference>
<sequence length="2517" mass="274593">MFDETPLQLVPCHCNLKPNLALGPCGAKPHLCSARMYRLWLRPQAPRLAVPNPAKSCRWIQILVWGSFLGGVDLDDQQLLLLSLFWFGEEALKSDNGLSSTPVLLTIEPDTCFFLPKFPGLLRIVPAIKTTTKDSASLLPVIKSCKAFDDLDMNQISPPVCKQTLPSPPTSTPTHAPPASLSKRKSVNFNDKLLRSARSVPNHRSRARTIAVVPRTTVHHHGLVQPTLLSLRSHADQQKRARLSLAAPQLALSTSPSASRNRESNMGHLPSNCSPLSAKSAAKKKLARFYYNPSSHQQVPRRALSPTLSTSAGFKQTGRSYSAQVLSHNEVEFSPYSDDSSDSDEEIASALLHDLPDSRRNSSRSRNEKLEIELTDDPPEELAELRPILKQTPAEILLAETVQQATAENGRARISLDPSPMSNYRRIVAAVVSQTAQKSHSNSSSDAPSRTSSADATGHSESSHPGPSSRSGRQSENYSSSNGLTSDTDLPDDDSHSSGTNPVSASGHPVPADSSAIEAFLLSSLRSRLLTLRASLLPPPDQMRLDPISPLAKLTSPQKLKLSKLGTLDGSPREPRGVLPRAPTSNARLEFRQSQPRTRGRSWLRSSATLAESRSTTPPPVTSGPLRTPESSPVRQAQPSSQVAITLREVEDAYISLHDHLDTLMILWQETGQLCDQVQQQRLGPLFADDVGAAFMKCLVREVENLCRHDETTPVQSDTTPATNPTASSIRDDIYRMMIRKPTANVITSSSNNAPAPSPTAVKPGASTNEIRRRVAEIETGQAALRCIAILWSWPSCMVYFDGQLPFGSAFFSCHHSPLSSWTFASDSYTKRLLSLLIQIPKSSILRRKKNLLAIGLLNHIFKLQRLECATLEPHVSDVVDAIASTLYLSAGKSGDKGQKVLCLGLSALQQLTTQVPQHIAPKIGKFLEPLLASLTAPDSAALRHQARAGLGALINCTKQEWHVSPPTNGRDQLRLDVLHKLQQDKKEAFKEKLSTFALAYFNDKNTFLRWALLEKQLRRSLHECDFGWVISVMATMIVLLGKRIRKLNPPLTRVFMPIINVSFFFATLSVSSNLLTCWCASHVSQQLLRDTRTNHLVSQLWDYYIYVMFRWSAEHRTRNLDQVWALDPAQLPFLLQLFRTTYLASAVDAPSMDPDPSNDSTHTHITNKSEPYQSLLQPNKNLAGAAPEPLLLAADSRHPRAGSSANPHSQPLDTSRPSHHVLMAAYLYGSIGYIKDAQPHPPVCSGLPSELLAATVGCSRFRYLDIVWDEIVEPFLPSILAGPNDEHRSYAYDVLAALFRYGSADTPDENRWDLERLIHPVYHQPPNKPELPTQICLEEFTNVALSSAIVPVEIPALDPLWICSRYDRVLWIVACSISSIQYIKNPKTGTWVVTFPAYSQREGEQKPVGPRNMFRIWQDMVKSIASVYETCDWIFDTELSNSVCAISATLEQSIQIPSPLGLPEDEQLHPLPNIFLFRNLYNILKHGMGLMLMSRKLVTANHSENAKAPRKISLCLKTLAFVFASPVAGEIADALGTQDWIEYDVLTQMVMDDFIAAQKVMGSNEEVYELIGDLSEVLEACTKERLQLLLGKCAMKVVTELMKIVEPGVLPDEPSLQPAAALMINASFKTIQAVETIDPALRKEFIEVFNCFLSRLTQGSLKILLDGCRTTLAEYLKDERNSDRELVYCTLLTKLGKVNLGLLVSSLELSTLITPPCQNQSRLSTVSVNEFIAFVKTSAPVSEHLKDIVPAEKTSVSVLSSFPLACLPSSAAGPSSSPMLSMPPPDKAPLSSPSILEKSATLIRADNLHDTTSHSSSITPDPRSLINESQAHSPVQENPQGKSSRDSGKSREVKNVQLCGLIFSASSVARPTGVSPGSSLSNSNAHMAKAGARHDQSCCVSLDRVDPLLRSRIDSPPEESQDRTAESLNVLDDGAFSFLYLSLFNRYLRCLCHQAAPESSHHGTQIQHRKSHILAPLQILPRTACSTQHLDPRFSSCLVVLSADHCIAAIRLASPCPSARSATQGSQIGSDLTSRPSASGSLPLTRPDVRDPALSRPPHRQATFENGHDMGCRRNVQLDISDRMRDPGSLSVTLHTQDSPLIKYWVDPQLADPNTPILRFDEITELPFYQQIEALMSLSDRTAALPPNPRLTLLNPGHPKANQSLKTRAIPSPGLSSAAQQRTPSSFLVPGEAHESGVLPLTTSLGALDTLAPFAKRLPAKCLSDGSAPLEPAQSARQMLQNMSMRKPPAITKTTTLADTGSPAEPPSSQNHQNPSGTLQTSSKPDLLAKRKRDEPHCNLTAKPSHPSPATSSFAASSLVSRQDPPPEPCAGTKNSTAPSDPPPHCSPSKESPVASSPGRMSRPSPLSPSLPGAVLDGDAEPPRKKAKCDQSSSGEVPEDTADDATHGSGLASPAPPESAQCADACASASPSDARRRTGKKRAHHSELQQLLRDAKQPNVSLSPPPSLLDSHILIAIVAVYFAIAKSASDILVARASRVTRSASRSSASSNDRLPN</sequence>
<feature type="compositionally biased region" description="Polar residues" evidence="1">
    <location>
        <begin position="629"/>
        <end position="641"/>
    </location>
</feature>
<reference evidence="2 3" key="1">
    <citation type="submission" date="2015-08" db="EMBL/GenBank/DDBJ databases">
        <title>Next Generation Sequencing and Analysis of the Genome of Puccinia sorghi L Schw, the Causal Agent of Maize Common Rust.</title>
        <authorList>
            <person name="Rochi L."/>
            <person name="Burguener G."/>
            <person name="Darino M."/>
            <person name="Turjanski A."/>
            <person name="Kreff E."/>
            <person name="Dieguez M.J."/>
            <person name="Sacco F."/>
        </authorList>
    </citation>
    <scope>NUCLEOTIDE SEQUENCE [LARGE SCALE GENOMIC DNA]</scope>
    <source>
        <strain evidence="2 3">RO10H11247</strain>
    </source>
</reference>
<dbReference type="STRING" id="27349.A0A0L6V915"/>
<proteinExistence type="predicted"/>
<feature type="compositionally biased region" description="Polar residues" evidence="1">
    <location>
        <begin position="583"/>
        <end position="597"/>
    </location>
</feature>
<dbReference type="EMBL" id="LAVV01007059">
    <property type="protein sequence ID" value="KNZ57253.1"/>
    <property type="molecule type" value="Genomic_DNA"/>
</dbReference>
<gene>
    <name evidence="2" type="ORF">VP01_21g5</name>
</gene>
<feature type="compositionally biased region" description="Low complexity" evidence="1">
    <location>
        <begin position="172"/>
        <end position="181"/>
    </location>
</feature>
<feature type="region of interest" description="Disordered" evidence="1">
    <location>
        <begin position="1807"/>
        <end position="1851"/>
    </location>
</feature>
<feature type="compositionally biased region" description="Low complexity" evidence="1">
    <location>
        <begin position="2357"/>
        <end position="2374"/>
    </location>
</feature>
<feature type="region of interest" description="Disordered" evidence="1">
    <location>
        <begin position="351"/>
        <end position="378"/>
    </location>
</feature>
<protein>
    <submittedName>
        <fullName evidence="2">Uncharacterized protein</fullName>
    </submittedName>
</protein>
<name>A0A0L6V915_9BASI</name>
<dbReference type="SUPFAM" id="SSF48371">
    <property type="entry name" value="ARM repeat"/>
    <property type="match status" value="1"/>
</dbReference>
<dbReference type="Proteomes" id="UP000037035">
    <property type="component" value="Unassembled WGS sequence"/>
</dbReference>
<dbReference type="PANTHER" id="PTHR24216">
    <property type="entry name" value="PAXILLIN-RELATED"/>
    <property type="match status" value="1"/>
</dbReference>
<feature type="region of interest" description="Disordered" evidence="1">
    <location>
        <begin position="563"/>
        <end position="641"/>
    </location>
</feature>
<accession>A0A0L6V915</accession>
<feature type="compositionally biased region" description="Low complexity" evidence="1">
    <location>
        <begin position="2420"/>
        <end position="2433"/>
    </location>
</feature>
<feature type="region of interest" description="Disordered" evidence="1">
    <location>
        <begin position="292"/>
        <end position="311"/>
    </location>
</feature>
<evidence type="ECO:0000313" key="3">
    <source>
        <dbReference type="Proteomes" id="UP000037035"/>
    </source>
</evidence>
<organism evidence="2 3">
    <name type="scientific">Puccinia sorghi</name>
    <dbReference type="NCBI Taxonomy" id="27349"/>
    <lineage>
        <taxon>Eukaryota</taxon>
        <taxon>Fungi</taxon>
        <taxon>Dikarya</taxon>
        <taxon>Basidiomycota</taxon>
        <taxon>Pucciniomycotina</taxon>
        <taxon>Pucciniomycetes</taxon>
        <taxon>Pucciniales</taxon>
        <taxon>Pucciniaceae</taxon>
        <taxon>Puccinia</taxon>
    </lineage>
</organism>
<feature type="region of interest" description="Disordered" evidence="1">
    <location>
        <begin position="2298"/>
        <end position="2466"/>
    </location>
</feature>
<dbReference type="VEuPathDB" id="FungiDB:VP01_21g5"/>
<dbReference type="PANTHER" id="PTHR24216:SF65">
    <property type="entry name" value="PAXILLIN-LIKE PROTEIN 1"/>
    <property type="match status" value="1"/>
</dbReference>
<dbReference type="OrthoDB" id="2507716at2759"/>
<keyword evidence="3" id="KW-1185">Reference proteome</keyword>